<dbReference type="Pfam" id="PF01064">
    <property type="entry name" value="Activin_recp"/>
    <property type="match status" value="1"/>
</dbReference>
<dbReference type="GO" id="GO:0005102">
    <property type="term" value="F:signaling receptor binding"/>
    <property type="evidence" value="ECO:0007669"/>
    <property type="project" value="TreeGrafter"/>
</dbReference>
<dbReference type="InterPro" id="IPR013106">
    <property type="entry name" value="Ig_V-set"/>
</dbReference>
<dbReference type="GO" id="GO:0009897">
    <property type="term" value="C:external side of plasma membrane"/>
    <property type="evidence" value="ECO:0007669"/>
    <property type="project" value="TreeGrafter"/>
</dbReference>
<feature type="chain" id="PRO_5023899649" description="Ig-like domain-containing protein" evidence="5">
    <location>
        <begin position="21"/>
        <end position="227"/>
    </location>
</feature>
<proteinExistence type="predicted"/>
<keyword evidence="4" id="KW-0393">Immunoglobulin domain</keyword>
<dbReference type="InterPro" id="IPR036179">
    <property type="entry name" value="Ig-like_dom_sf"/>
</dbReference>
<dbReference type="PROSITE" id="PS50835">
    <property type="entry name" value="IG_LIKE"/>
    <property type="match status" value="1"/>
</dbReference>
<dbReference type="Gene3D" id="2.60.40.10">
    <property type="entry name" value="Immunoglobulins"/>
    <property type="match status" value="1"/>
</dbReference>
<evidence type="ECO:0000256" key="1">
    <source>
        <dbReference type="ARBA" id="ARBA00004370"/>
    </source>
</evidence>
<dbReference type="PANTHER" id="PTHR24100">
    <property type="entry name" value="BUTYROPHILIN"/>
    <property type="match status" value="1"/>
</dbReference>
<evidence type="ECO:0000256" key="3">
    <source>
        <dbReference type="ARBA" id="ARBA00023136"/>
    </source>
</evidence>
<feature type="domain" description="Ig-like" evidence="6">
    <location>
        <begin position="98"/>
        <end position="197"/>
    </location>
</feature>
<comment type="subcellular location">
    <subcellularLocation>
        <location evidence="1">Membrane</location>
    </subcellularLocation>
</comment>
<evidence type="ECO:0000256" key="2">
    <source>
        <dbReference type="ARBA" id="ARBA00022729"/>
    </source>
</evidence>
<sequence length="227" mass="25315">MERLAVVCLFLLTGAGTTSAEKKALQCYCERCANSSCTTDGSCYAVIQKRGSRLTVENPQCVQDYELVPRQRPFICAPLEIVGMYPLCCTTDYCNKEPYLGTLEPTVLTVAEGSDVALPCSPGTQEDIESKTIDWEKDDGQQEVFFYDAGVHHNNGQSGQSEQFKGRVSHFPDQLKHGNASILIRNVNVADSGAYTCFLTRLQTPQIFHIELVVGEFFRIKRSPFFF</sequence>
<dbReference type="AlphaFoldDB" id="A0A5J5DJZ8"/>
<keyword evidence="8" id="KW-1185">Reference proteome</keyword>
<organism evidence="7 8">
    <name type="scientific">Etheostoma spectabile</name>
    <name type="common">orangethroat darter</name>
    <dbReference type="NCBI Taxonomy" id="54343"/>
    <lineage>
        <taxon>Eukaryota</taxon>
        <taxon>Metazoa</taxon>
        <taxon>Chordata</taxon>
        <taxon>Craniata</taxon>
        <taxon>Vertebrata</taxon>
        <taxon>Euteleostomi</taxon>
        <taxon>Actinopterygii</taxon>
        <taxon>Neopterygii</taxon>
        <taxon>Teleostei</taxon>
        <taxon>Neoteleostei</taxon>
        <taxon>Acanthomorphata</taxon>
        <taxon>Eupercaria</taxon>
        <taxon>Perciformes</taxon>
        <taxon>Percoidei</taxon>
        <taxon>Percidae</taxon>
        <taxon>Etheostomatinae</taxon>
        <taxon>Etheostoma</taxon>
    </lineage>
</organism>
<dbReference type="InterPro" id="IPR050504">
    <property type="entry name" value="IgSF_BTN/MOG"/>
</dbReference>
<keyword evidence="3" id="KW-0472">Membrane</keyword>
<evidence type="ECO:0000313" key="8">
    <source>
        <dbReference type="Proteomes" id="UP000327493"/>
    </source>
</evidence>
<dbReference type="EMBL" id="VOFY01000004">
    <property type="protein sequence ID" value="KAA8593612.1"/>
    <property type="molecule type" value="Genomic_DNA"/>
</dbReference>
<dbReference type="Gene3D" id="2.10.60.10">
    <property type="entry name" value="CD59"/>
    <property type="match status" value="1"/>
</dbReference>
<dbReference type="PANTHER" id="PTHR24100:SF151">
    <property type="entry name" value="ICOS LIGAND"/>
    <property type="match status" value="1"/>
</dbReference>
<dbReference type="GO" id="GO:0001817">
    <property type="term" value="P:regulation of cytokine production"/>
    <property type="evidence" value="ECO:0007669"/>
    <property type="project" value="TreeGrafter"/>
</dbReference>
<dbReference type="SUPFAM" id="SSF48726">
    <property type="entry name" value="Immunoglobulin"/>
    <property type="match status" value="1"/>
</dbReference>
<dbReference type="GO" id="GO:0004675">
    <property type="term" value="F:transmembrane receptor protein serine/threonine kinase activity"/>
    <property type="evidence" value="ECO:0007669"/>
    <property type="project" value="InterPro"/>
</dbReference>
<gene>
    <name evidence="7" type="ORF">FQN60_009728</name>
</gene>
<evidence type="ECO:0000256" key="4">
    <source>
        <dbReference type="ARBA" id="ARBA00023319"/>
    </source>
</evidence>
<accession>A0A5J5DJZ8</accession>
<dbReference type="GO" id="GO:0050852">
    <property type="term" value="P:T cell receptor signaling pathway"/>
    <property type="evidence" value="ECO:0007669"/>
    <property type="project" value="TreeGrafter"/>
</dbReference>
<dbReference type="InterPro" id="IPR003599">
    <property type="entry name" value="Ig_sub"/>
</dbReference>
<dbReference type="Proteomes" id="UP000327493">
    <property type="component" value="Chromosome 4"/>
</dbReference>
<dbReference type="SUPFAM" id="SSF57302">
    <property type="entry name" value="Snake toxin-like"/>
    <property type="match status" value="1"/>
</dbReference>
<evidence type="ECO:0000259" key="6">
    <source>
        <dbReference type="PROSITE" id="PS50835"/>
    </source>
</evidence>
<evidence type="ECO:0000313" key="7">
    <source>
        <dbReference type="EMBL" id="KAA8593612.1"/>
    </source>
</evidence>
<dbReference type="Pfam" id="PF07686">
    <property type="entry name" value="V-set"/>
    <property type="match status" value="1"/>
</dbReference>
<evidence type="ECO:0000256" key="5">
    <source>
        <dbReference type="SAM" id="SignalP"/>
    </source>
</evidence>
<dbReference type="SMART" id="SM00409">
    <property type="entry name" value="IG"/>
    <property type="match status" value="1"/>
</dbReference>
<protein>
    <recommendedName>
        <fullName evidence="6">Ig-like domain-containing protein</fullName>
    </recommendedName>
</protein>
<name>A0A5J5DJZ8_9PERO</name>
<dbReference type="InterPro" id="IPR000472">
    <property type="entry name" value="Activin_recp"/>
</dbReference>
<dbReference type="InterPro" id="IPR013783">
    <property type="entry name" value="Ig-like_fold"/>
</dbReference>
<reference evidence="7 8" key="1">
    <citation type="submission" date="2019-08" db="EMBL/GenBank/DDBJ databases">
        <title>A chromosome-level genome assembly, high-density linkage maps, and genome scans reveal the genomic architecture of hybrid incompatibilities underlying speciation via character displacement in darters (Percidae: Etheostominae).</title>
        <authorList>
            <person name="Moran R.L."/>
            <person name="Catchen J.M."/>
            <person name="Fuller R.C."/>
        </authorList>
    </citation>
    <scope>NUCLEOTIDE SEQUENCE [LARGE SCALE GENOMIC DNA]</scope>
    <source>
        <strain evidence="7">EspeVRDwgs_2016</strain>
        <tissue evidence="7">Muscle</tissue>
    </source>
</reference>
<dbReference type="InterPro" id="IPR045860">
    <property type="entry name" value="Snake_toxin-like_sf"/>
</dbReference>
<dbReference type="InterPro" id="IPR007110">
    <property type="entry name" value="Ig-like_dom"/>
</dbReference>
<keyword evidence="2 5" id="KW-0732">Signal</keyword>
<feature type="signal peptide" evidence="5">
    <location>
        <begin position="1"/>
        <end position="20"/>
    </location>
</feature>
<comment type="caution">
    <text evidence="7">The sequence shown here is derived from an EMBL/GenBank/DDBJ whole genome shotgun (WGS) entry which is preliminary data.</text>
</comment>